<comment type="similarity">
    <text evidence="2 13 14">Belongs to the UvrB family.</text>
</comment>
<dbReference type="NCBIfam" id="NF003673">
    <property type="entry name" value="PRK05298.1"/>
    <property type="match status" value="1"/>
</dbReference>
<dbReference type="PROSITE" id="PS51194">
    <property type="entry name" value="HELICASE_CTER"/>
    <property type="match status" value="1"/>
</dbReference>
<dbReference type="InterPro" id="IPR001650">
    <property type="entry name" value="Helicase_C-like"/>
</dbReference>
<dbReference type="InterPro" id="IPR006935">
    <property type="entry name" value="Helicase/UvrB_N"/>
</dbReference>
<keyword evidence="6 13" id="KW-0228">DNA excision</keyword>
<keyword evidence="4 13" id="KW-0547">Nucleotide-binding</keyword>
<dbReference type="GO" id="GO:0009432">
    <property type="term" value="P:SOS response"/>
    <property type="evidence" value="ECO:0007669"/>
    <property type="project" value="UniProtKB-UniRule"/>
</dbReference>
<sequence length="701" mass="78840">MRPVTDLQRTVAPFEVISEYTPSGDQPTAIAQLTERIQAGEKDVVLLGATGTGKSATTAWLIEKLQRPTLVMAPNKTLAAQLATEFRELLPNNAVEYFVSYYDYYQPEAYIAQTDTYIEKDSSINDEVERLRHSATSSLLTRRDVVVVASVSCIYGLGTPQEYVDRMVRLDVGDVVDRDQLLRRFVQMQYTRNDVAFTRGTFRVRGDTVEIIPVYEELAVRIEFFGDEIEAIQTLHPLTGDVVRDEKSVYLFPATHYVAGPERMERAIAGIEKELEERLAVLEKQNKLLEAQRLRMRTTYDIEMMRQIGSCSGIENYSLHIDGREPGTPPNTLLDYFPEDFLLVIDESHVTVPQIGAMFEGDMSRKRALVEHGFRLPSAMDNRPLRWEEFVERIGQTVYLSATPGEYETSLSDGVVEQIIRPTGLVDPEVIVKPTTGQIDDLLHEIRERVERDERVLVTTLTKKMAEDLTDYFLEKGIKVQYLHSDVDTLRRVELLRELRLGQFDVLVGINLLREGLDLPEVSLVSILDADKEGFLRSARSLIQTIGRAARNVSGQVHMYADKITPAMAIALEETTRRREKQIAYNTAHGVDPTPLRKKIADVTDMLAREDIDTQQLLAGGYRKPAERRAKAPLPGSPKEGATTGNRLAGVAAGELAELIQELSDQMHAAAAELQFEVAARLRDEISGLKKELRQMTAATS</sequence>
<dbReference type="GO" id="GO:0006289">
    <property type="term" value="P:nucleotide-excision repair"/>
    <property type="evidence" value="ECO:0007669"/>
    <property type="project" value="UniProtKB-UniRule"/>
</dbReference>
<evidence type="ECO:0000256" key="11">
    <source>
        <dbReference type="ARBA" id="ARBA00026033"/>
    </source>
</evidence>
<keyword evidence="9 13" id="KW-0234">DNA repair</keyword>
<dbReference type="STRING" id="446471.Xcel_1529"/>
<comment type="domain">
    <text evidence="13">The beta-hairpin motif is involved in DNA binding.</text>
</comment>
<dbReference type="InterPro" id="IPR014001">
    <property type="entry name" value="Helicase_ATP-bd"/>
</dbReference>
<evidence type="ECO:0000256" key="14">
    <source>
        <dbReference type="RuleBase" id="RU003587"/>
    </source>
</evidence>
<dbReference type="AlphaFoldDB" id="D1BS67"/>
<dbReference type="PROSITE" id="PS50151">
    <property type="entry name" value="UVR"/>
    <property type="match status" value="1"/>
</dbReference>
<keyword evidence="5 13" id="KW-0227">DNA damage</keyword>
<dbReference type="InterPro" id="IPR024759">
    <property type="entry name" value="UvrB_YAD/RRR_dom"/>
</dbReference>
<dbReference type="GO" id="GO:0003677">
    <property type="term" value="F:DNA binding"/>
    <property type="evidence" value="ECO:0007669"/>
    <property type="project" value="UniProtKB-UniRule"/>
</dbReference>
<evidence type="ECO:0000313" key="20">
    <source>
        <dbReference type="EMBL" id="ACZ30559.1"/>
    </source>
</evidence>
<evidence type="ECO:0000256" key="16">
    <source>
        <dbReference type="SAM" id="MobiDB-lite"/>
    </source>
</evidence>
<dbReference type="Pfam" id="PF12344">
    <property type="entry name" value="UvrB"/>
    <property type="match status" value="1"/>
</dbReference>
<evidence type="ECO:0000256" key="15">
    <source>
        <dbReference type="SAM" id="Coils"/>
    </source>
</evidence>
<dbReference type="Proteomes" id="UP000002255">
    <property type="component" value="Chromosome"/>
</dbReference>
<evidence type="ECO:0000256" key="8">
    <source>
        <dbReference type="ARBA" id="ARBA00022881"/>
    </source>
</evidence>
<dbReference type="Pfam" id="PF00271">
    <property type="entry name" value="Helicase_C"/>
    <property type="match status" value="1"/>
</dbReference>
<dbReference type="OrthoDB" id="9806651at2"/>
<dbReference type="GO" id="GO:0005737">
    <property type="term" value="C:cytoplasm"/>
    <property type="evidence" value="ECO:0007669"/>
    <property type="project" value="UniProtKB-SubCell"/>
</dbReference>
<evidence type="ECO:0000256" key="10">
    <source>
        <dbReference type="ARBA" id="ARBA00023236"/>
    </source>
</evidence>
<accession>D1BS67</accession>
<protein>
    <recommendedName>
        <fullName evidence="12 13">UvrABC system protein B</fullName>
        <shortName evidence="13">Protein UvrB</shortName>
    </recommendedName>
    <alternativeName>
        <fullName evidence="13">Excinuclease ABC subunit B</fullName>
    </alternativeName>
</protein>
<dbReference type="InterPro" id="IPR001943">
    <property type="entry name" value="UVR_dom"/>
</dbReference>
<feature type="domain" description="Helicase C-terminal" evidence="19">
    <location>
        <begin position="438"/>
        <end position="600"/>
    </location>
</feature>
<evidence type="ECO:0000256" key="1">
    <source>
        <dbReference type="ARBA" id="ARBA00004496"/>
    </source>
</evidence>
<reference evidence="20 21" key="2">
    <citation type="journal article" date="2010" name="Stand. Genomic Sci.">
        <title>Complete genome sequence of Xylanimonas cellulosilytica type strain (XIL07).</title>
        <authorList>
            <person name="Foster B."/>
            <person name="Pukall R."/>
            <person name="Abt B."/>
            <person name="Nolan M."/>
            <person name="Glavina Del Rio T."/>
            <person name="Chen F."/>
            <person name="Lucas S."/>
            <person name="Tice H."/>
            <person name="Pitluck S."/>
            <person name="Cheng J.-F."/>
            <person name="Chertkov O."/>
            <person name="Brettin T."/>
            <person name="Han C."/>
            <person name="Detter J.C."/>
            <person name="Bruce D."/>
            <person name="Goodwin L."/>
            <person name="Ivanova N."/>
            <person name="Mavromatis K."/>
            <person name="Pati A."/>
            <person name="Mikhailova N."/>
            <person name="Chen A."/>
            <person name="Palaniappan K."/>
            <person name="Land M."/>
            <person name="Hauser L."/>
            <person name="Chang Y.-J."/>
            <person name="Jeffries C.D."/>
            <person name="Chain P."/>
            <person name="Rohde M."/>
            <person name="Goeker M."/>
            <person name="Bristow J."/>
            <person name="Eisen J.A."/>
            <person name="Markowitz V."/>
            <person name="Hugenholtz P."/>
            <person name="Kyrpides N.C."/>
            <person name="Klenk H.-P."/>
            <person name="Lapidus A."/>
        </authorList>
    </citation>
    <scope>NUCLEOTIDE SEQUENCE [LARGE SCALE GENOMIC DNA]</scope>
    <source>
        <strain evidence="21">DSM 15894 / CECT 5975 / LMG 20990 / XIL07</strain>
    </source>
</reference>
<dbReference type="KEGG" id="xce:Xcel_1529"/>
<reference evidence="21" key="1">
    <citation type="submission" date="2009-11" db="EMBL/GenBank/DDBJ databases">
        <title>The complete chromosome of Xylanimonas cellulosilytica DSM 15894.</title>
        <authorList>
            <consortium name="US DOE Joint Genome Institute (JGI-PGF)"/>
            <person name="Lucas S."/>
            <person name="Copeland A."/>
            <person name="Lapidus A."/>
            <person name="Glavina del Rio T."/>
            <person name="Dalin E."/>
            <person name="Tice H."/>
            <person name="Bruce D."/>
            <person name="Goodwin L."/>
            <person name="Pitluck S."/>
            <person name="Kyrpides N."/>
            <person name="Mavromatis K."/>
            <person name="Ivanova N."/>
            <person name="Mikhailova N."/>
            <person name="Foster B."/>
            <person name="Clum A."/>
            <person name="Brettin T."/>
            <person name="Detter J.C."/>
            <person name="Han C."/>
            <person name="Larimer F."/>
            <person name="Land M."/>
            <person name="Hauser L."/>
            <person name="Markowitz V."/>
            <person name="Cheng J.F."/>
            <person name="Hugenholtz P."/>
            <person name="Woyke T."/>
            <person name="Wu D."/>
            <person name="Gehrich-Schroeter G."/>
            <person name="Schneider S."/>
            <person name="Pukall S.R."/>
            <person name="Klenk H.P."/>
            <person name="Eisen J.A."/>
        </authorList>
    </citation>
    <scope>NUCLEOTIDE SEQUENCE [LARGE SCALE GENOMIC DNA]</scope>
    <source>
        <strain evidence="21">DSM 15894 / CECT 5975 / LMG 20990 / XIL07</strain>
    </source>
</reference>
<evidence type="ECO:0000256" key="12">
    <source>
        <dbReference type="ARBA" id="ARBA00029504"/>
    </source>
</evidence>
<dbReference type="CDD" id="cd17916">
    <property type="entry name" value="DEXHc_UvrB"/>
    <property type="match status" value="1"/>
</dbReference>
<feature type="short sequence motif" description="Beta-hairpin" evidence="13">
    <location>
        <begin position="101"/>
        <end position="124"/>
    </location>
</feature>
<dbReference type="InterPro" id="IPR004807">
    <property type="entry name" value="UvrB"/>
</dbReference>
<evidence type="ECO:0000256" key="9">
    <source>
        <dbReference type="ARBA" id="ARBA00023204"/>
    </source>
</evidence>
<evidence type="ECO:0000256" key="4">
    <source>
        <dbReference type="ARBA" id="ARBA00022741"/>
    </source>
</evidence>
<comment type="subcellular location">
    <subcellularLocation>
        <location evidence="1 13 14">Cytoplasm</location>
    </subcellularLocation>
</comment>
<feature type="coiled-coil region" evidence="15">
    <location>
        <begin position="272"/>
        <end position="299"/>
    </location>
</feature>
<dbReference type="InterPro" id="IPR041471">
    <property type="entry name" value="UvrB_inter"/>
</dbReference>
<feature type="domain" description="Helicase ATP-binding" evidence="18">
    <location>
        <begin position="35"/>
        <end position="198"/>
    </location>
</feature>
<dbReference type="SMART" id="SM00487">
    <property type="entry name" value="DEXDc"/>
    <property type="match status" value="1"/>
</dbReference>
<dbReference type="Pfam" id="PF04851">
    <property type="entry name" value="ResIII"/>
    <property type="match status" value="1"/>
</dbReference>
<dbReference type="EMBL" id="CP001821">
    <property type="protein sequence ID" value="ACZ30559.1"/>
    <property type="molecule type" value="Genomic_DNA"/>
</dbReference>
<feature type="coiled-coil region" evidence="15">
    <location>
        <begin position="653"/>
        <end position="699"/>
    </location>
</feature>
<evidence type="ECO:0000259" key="18">
    <source>
        <dbReference type="PROSITE" id="PS51192"/>
    </source>
</evidence>
<dbReference type="PANTHER" id="PTHR24029:SF0">
    <property type="entry name" value="UVRABC SYSTEM PROTEIN B"/>
    <property type="match status" value="1"/>
</dbReference>
<keyword evidence="3 13" id="KW-0963">Cytoplasm</keyword>
<proteinExistence type="inferred from homology"/>
<dbReference type="RefSeq" id="WP_012878301.1">
    <property type="nucleotide sequence ID" value="NC_013530.1"/>
</dbReference>
<dbReference type="InterPro" id="IPR036876">
    <property type="entry name" value="UVR_dom_sf"/>
</dbReference>
<dbReference type="PROSITE" id="PS51192">
    <property type="entry name" value="HELICASE_ATP_BIND_1"/>
    <property type="match status" value="1"/>
</dbReference>
<feature type="binding site" evidence="13">
    <location>
        <begin position="48"/>
        <end position="55"/>
    </location>
    <ligand>
        <name>ATP</name>
        <dbReference type="ChEBI" id="CHEBI:30616"/>
    </ligand>
</feature>
<dbReference type="CDD" id="cd18790">
    <property type="entry name" value="SF2_C_UvrB"/>
    <property type="match status" value="1"/>
</dbReference>
<keyword evidence="21" id="KW-1185">Reference proteome</keyword>
<comment type="subunit">
    <text evidence="11 13 14">Forms a heterotetramer with UvrA during the search for lesions. Interacts with UvrC in an incision complex.</text>
</comment>
<keyword evidence="7 13" id="KW-0067">ATP-binding</keyword>
<dbReference type="GO" id="GO:0016887">
    <property type="term" value="F:ATP hydrolysis activity"/>
    <property type="evidence" value="ECO:0007669"/>
    <property type="project" value="InterPro"/>
</dbReference>
<dbReference type="SMART" id="SM00490">
    <property type="entry name" value="HELICc"/>
    <property type="match status" value="1"/>
</dbReference>
<gene>
    <name evidence="13" type="primary">uvrB</name>
    <name evidence="20" type="ordered locus">Xcel_1529</name>
</gene>
<dbReference type="GO" id="GO:0009380">
    <property type="term" value="C:excinuclease repair complex"/>
    <property type="evidence" value="ECO:0007669"/>
    <property type="project" value="InterPro"/>
</dbReference>
<evidence type="ECO:0000256" key="13">
    <source>
        <dbReference type="HAMAP-Rule" id="MF_00204"/>
    </source>
</evidence>
<dbReference type="InterPro" id="IPR027417">
    <property type="entry name" value="P-loop_NTPase"/>
</dbReference>
<dbReference type="Gene3D" id="3.40.50.300">
    <property type="entry name" value="P-loop containing nucleotide triphosphate hydrolases"/>
    <property type="match status" value="3"/>
</dbReference>
<evidence type="ECO:0000313" key="21">
    <source>
        <dbReference type="Proteomes" id="UP000002255"/>
    </source>
</evidence>
<evidence type="ECO:0000256" key="6">
    <source>
        <dbReference type="ARBA" id="ARBA00022769"/>
    </source>
</evidence>
<dbReference type="PANTHER" id="PTHR24029">
    <property type="entry name" value="UVRABC SYSTEM PROTEIN B"/>
    <property type="match status" value="1"/>
</dbReference>
<organism evidence="20 21">
    <name type="scientific">Xylanimonas cellulosilytica (strain DSM 15894 / JCM 12276 / CECT 5975 / KCTC 9989 / LMG 20990 / NBRC 107835 / XIL07)</name>
    <dbReference type="NCBI Taxonomy" id="446471"/>
    <lineage>
        <taxon>Bacteria</taxon>
        <taxon>Bacillati</taxon>
        <taxon>Actinomycetota</taxon>
        <taxon>Actinomycetes</taxon>
        <taxon>Micrococcales</taxon>
        <taxon>Promicromonosporaceae</taxon>
        <taxon>Xylanimonas</taxon>
    </lineage>
</organism>
<feature type="region of interest" description="Disordered" evidence="16">
    <location>
        <begin position="620"/>
        <end position="645"/>
    </location>
</feature>
<evidence type="ECO:0000259" key="19">
    <source>
        <dbReference type="PROSITE" id="PS51194"/>
    </source>
</evidence>
<dbReference type="Pfam" id="PF17757">
    <property type="entry name" value="UvrB_inter"/>
    <property type="match status" value="1"/>
</dbReference>
<feature type="domain" description="UVR" evidence="17">
    <location>
        <begin position="657"/>
        <end position="692"/>
    </location>
</feature>
<evidence type="ECO:0000259" key="17">
    <source>
        <dbReference type="PROSITE" id="PS50151"/>
    </source>
</evidence>
<dbReference type="eggNOG" id="COG0556">
    <property type="taxonomic scope" value="Bacteria"/>
</dbReference>
<evidence type="ECO:0000256" key="2">
    <source>
        <dbReference type="ARBA" id="ARBA00008533"/>
    </source>
</evidence>
<dbReference type="NCBIfam" id="TIGR00631">
    <property type="entry name" value="uvrb"/>
    <property type="match status" value="1"/>
</dbReference>
<dbReference type="HAMAP" id="MF_00204">
    <property type="entry name" value="UvrB"/>
    <property type="match status" value="1"/>
</dbReference>
<dbReference type="SUPFAM" id="SSF52540">
    <property type="entry name" value="P-loop containing nucleoside triphosphate hydrolases"/>
    <property type="match status" value="2"/>
</dbReference>
<evidence type="ECO:0000256" key="7">
    <source>
        <dbReference type="ARBA" id="ARBA00022840"/>
    </source>
</evidence>
<keyword evidence="8 13" id="KW-0267">Excision nuclease</keyword>
<dbReference type="GO" id="GO:0009381">
    <property type="term" value="F:excinuclease ABC activity"/>
    <property type="evidence" value="ECO:0007669"/>
    <property type="project" value="UniProtKB-UniRule"/>
</dbReference>
<keyword evidence="10 13" id="KW-0742">SOS response</keyword>
<dbReference type="SUPFAM" id="SSF46600">
    <property type="entry name" value="C-terminal UvrC-binding domain of UvrB"/>
    <property type="match status" value="1"/>
</dbReference>
<dbReference type="Gene3D" id="4.10.860.10">
    <property type="entry name" value="UVR domain"/>
    <property type="match status" value="1"/>
</dbReference>
<keyword evidence="15" id="KW-0175">Coiled coil</keyword>
<evidence type="ECO:0000256" key="5">
    <source>
        <dbReference type="ARBA" id="ARBA00022763"/>
    </source>
</evidence>
<evidence type="ECO:0000256" key="3">
    <source>
        <dbReference type="ARBA" id="ARBA00022490"/>
    </source>
</evidence>
<name>D1BS67_XYLCX</name>
<dbReference type="HOGENOM" id="CLU_009621_2_1_11"/>
<comment type="function">
    <text evidence="13">The UvrABC repair system catalyzes the recognition and processing of DNA lesions. A damage recognition complex composed of 2 UvrA and 2 UvrB subunits scans DNA for abnormalities. Upon binding of the UvrA(2)B(2) complex to a putative damaged site, the DNA wraps around one UvrB monomer. DNA wrap is dependent on ATP binding by UvrB and probably causes local melting of the DNA helix, facilitating insertion of UvrB beta-hairpin between the DNA strands. Then UvrB probes one DNA strand for the presence of a lesion. If a lesion is found the UvrA subunits dissociate and the UvrB-DNA preincision complex is formed. This complex is subsequently bound by UvrC and the second UvrB is released. If no lesion is found, the DNA wraps around the other UvrB subunit that will check the other stand for damage.</text>
</comment>
<dbReference type="GO" id="GO:0005524">
    <property type="term" value="F:ATP binding"/>
    <property type="evidence" value="ECO:0007669"/>
    <property type="project" value="UniProtKB-UniRule"/>
</dbReference>
<dbReference type="FunFam" id="4.10.860.10:FF:000009">
    <property type="entry name" value="UvrABC system protein B"/>
    <property type="match status" value="1"/>
</dbReference>
<dbReference type="Pfam" id="PF02151">
    <property type="entry name" value="UVR"/>
    <property type="match status" value="1"/>
</dbReference>